<accession>A0A4Y7U5I0</accession>
<keyword evidence="1" id="KW-1133">Transmembrane helix</keyword>
<dbReference type="RefSeq" id="WP_132038362.1">
    <property type="nucleotide sequence ID" value="NZ_QWDN01000022.1"/>
</dbReference>
<protein>
    <submittedName>
        <fullName evidence="3">Uncharacterized protein</fullName>
    </submittedName>
</protein>
<name>A0A4Y7U5I0_9FLAO</name>
<dbReference type="EMBL" id="QWDN01000022">
    <property type="protein sequence ID" value="TEB41687.1"/>
    <property type="molecule type" value="Genomic_DNA"/>
</dbReference>
<evidence type="ECO:0000313" key="5">
    <source>
        <dbReference type="Proteomes" id="UP000298340"/>
    </source>
</evidence>
<dbReference type="Proteomes" id="UP000298340">
    <property type="component" value="Unassembled WGS sequence"/>
</dbReference>
<keyword evidence="4" id="KW-1185">Reference proteome</keyword>
<feature type="transmembrane region" description="Helical" evidence="1">
    <location>
        <begin position="66"/>
        <end position="83"/>
    </location>
</feature>
<evidence type="ECO:0000256" key="1">
    <source>
        <dbReference type="SAM" id="Phobius"/>
    </source>
</evidence>
<comment type="caution">
    <text evidence="3">The sequence shown here is derived from an EMBL/GenBank/DDBJ whole genome shotgun (WGS) entry which is preliminary data.</text>
</comment>
<keyword evidence="1" id="KW-0472">Membrane</keyword>
<feature type="transmembrane region" description="Helical" evidence="1">
    <location>
        <begin position="14"/>
        <end position="32"/>
    </location>
</feature>
<sequence>MKIILERSIEYNQLKNLFFITLILTFVFFGILNSELNVIVMYVEGALGVLILLFIFIILLKKGIVINQRNIFIGFFFLGLLIIKRKVQIEGMPLITLLTYDKKKNYNYVVRPWEPKLEFKMKSFEINLLNVKHTSKKKLLRLENEESSTKAIDFIINNSELRFENYSPNFL</sequence>
<dbReference type="EMBL" id="SLWA01000030">
    <property type="protein sequence ID" value="TCN49396.1"/>
    <property type="molecule type" value="Genomic_DNA"/>
</dbReference>
<reference evidence="3 5" key="2">
    <citation type="journal article" date="2018" name="Syst. Appl. Microbiol.">
        <title>Flavobacterium circumlabens sp. nov. and Flavobacterium cupreum sp. nov., two psychrotrophic species isolated from Antarctic environmental samples.</title>
        <authorList>
            <person name="Kralova S."/>
            <person name="Busse H.J."/>
            <person name="Svec P."/>
            <person name="Maslanova I."/>
            <person name="Stankova E."/>
            <person name="Bartak M."/>
            <person name="Sedlacek I."/>
        </authorList>
    </citation>
    <scope>NUCLEOTIDE SEQUENCE [LARGE SCALE GENOMIC DNA]</scope>
    <source>
        <strain evidence="3 5">CCM 8828</strain>
    </source>
</reference>
<evidence type="ECO:0000313" key="4">
    <source>
        <dbReference type="Proteomes" id="UP000295270"/>
    </source>
</evidence>
<dbReference type="Proteomes" id="UP000295270">
    <property type="component" value="Unassembled WGS sequence"/>
</dbReference>
<organism evidence="3 5">
    <name type="scientific">Flavobacterium circumlabens</name>
    <dbReference type="NCBI Taxonomy" id="2133765"/>
    <lineage>
        <taxon>Bacteria</taxon>
        <taxon>Pseudomonadati</taxon>
        <taxon>Bacteroidota</taxon>
        <taxon>Flavobacteriia</taxon>
        <taxon>Flavobacteriales</taxon>
        <taxon>Flavobacteriaceae</taxon>
        <taxon>Flavobacterium</taxon>
    </lineage>
</organism>
<evidence type="ECO:0000313" key="2">
    <source>
        <dbReference type="EMBL" id="TCN49396.1"/>
    </source>
</evidence>
<dbReference type="OrthoDB" id="1189432at2"/>
<feature type="transmembrane region" description="Helical" evidence="1">
    <location>
        <begin position="39"/>
        <end position="60"/>
    </location>
</feature>
<evidence type="ECO:0000313" key="3">
    <source>
        <dbReference type="EMBL" id="TEB41687.1"/>
    </source>
</evidence>
<proteinExistence type="predicted"/>
<dbReference type="AlphaFoldDB" id="A0A4Y7U5I0"/>
<keyword evidence="1" id="KW-0812">Transmembrane</keyword>
<gene>
    <name evidence="3" type="ORF">D0809_24220</name>
    <name evidence="2" type="ORF">EV142_1302</name>
</gene>
<reference evidence="2" key="3">
    <citation type="submission" date="2019-03" db="EMBL/GenBank/DDBJ databases">
        <authorList>
            <person name="Whitman W."/>
            <person name="Huntemann M."/>
            <person name="Clum A."/>
            <person name="Pillay M."/>
            <person name="Palaniappan K."/>
            <person name="Varghese N."/>
            <person name="Mikhailova N."/>
            <person name="Stamatis D."/>
            <person name="Reddy T."/>
            <person name="Daum C."/>
            <person name="Shapiro N."/>
            <person name="Ivanova N."/>
            <person name="Kyrpides N."/>
            <person name="Woyke T."/>
        </authorList>
    </citation>
    <scope>NUCLEOTIDE SEQUENCE</scope>
    <source>
        <strain evidence="2">P5626</strain>
    </source>
</reference>
<reference evidence="2 4" key="1">
    <citation type="journal article" date="2015" name="Stand. Genomic Sci.">
        <title>Genomic Encyclopedia of Bacterial and Archaeal Type Strains, Phase III: the genomes of soil and plant-associated and newly described type strains.</title>
        <authorList>
            <person name="Whitman W.B."/>
            <person name="Woyke T."/>
            <person name="Klenk H.P."/>
            <person name="Zhou Y."/>
            <person name="Lilburn T.G."/>
            <person name="Beck B.J."/>
            <person name="De Vos P."/>
            <person name="Vandamme P."/>
            <person name="Eisen J.A."/>
            <person name="Garrity G."/>
            <person name="Hugenholtz P."/>
            <person name="Kyrpides N.C."/>
        </authorList>
    </citation>
    <scope>NUCLEOTIDE SEQUENCE [LARGE SCALE GENOMIC DNA]</scope>
    <source>
        <strain evidence="2 4">P5626</strain>
    </source>
</reference>